<protein>
    <submittedName>
        <fullName evidence="2">Aerobic cobaltochelatase CobN subunit</fullName>
        <ecNumber evidence="2">6.6.1.2</ecNumber>
    </submittedName>
</protein>
<dbReference type="GO" id="GO:0051116">
    <property type="term" value="F:cobaltochelatase activity"/>
    <property type="evidence" value="ECO:0007669"/>
    <property type="project" value="UniProtKB-EC"/>
</dbReference>
<feature type="non-terminal residue" evidence="2">
    <location>
        <position position="325"/>
    </location>
</feature>
<dbReference type="AlphaFoldDB" id="A0A3B0SUK6"/>
<dbReference type="PANTHER" id="PTHR44119">
    <property type="entry name" value="MAGNESIUM-CHELATASE SUBUNIT CHLH, CHLOROPLASTIC"/>
    <property type="match status" value="1"/>
</dbReference>
<sequence>MHLLNVQPGAIDDGGEAVDIGQSPADIVILSAADTELATLATAHGAIGPPAPCLRLANLLHLRHPMSVDLYAEQTLVRARIVIVRLLGGRSYWPYGVEQLIAGARNGGFKLMLLPGDDKPDDDLRSASTIRGEPYDRLWAYFVHGGATNARGAIAYAATLIGQGEVPPQAAPLLAAGLYWPKLANPGLAELRPQWQAGRPLAAITFYRALLQSGQTGTIDALIETLASAGLNALPVYAQSFKDPLAADIVARALAKASPQVVINLTGFALSAPGHTHAPTLMDTPGGVVLQAVMAGVSRAAWEQSSRGLGVRDIAMNVALPEIDG</sequence>
<dbReference type="Pfam" id="PF02514">
    <property type="entry name" value="CobN-Mg_chel"/>
    <property type="match status" value="1"/>
</dbReference>
<keyword evidence="2" id="KW-0436">Ligase</keyword>
<evidence type="ECO:0000259" key="1">
    <source>
        <dbReference type="Pfam" id="PF02514"/>
    </source>
</evidence>
<name>A0A3B0SUK6_9ZZZZ</name>
<dbReference type="EMBL" id="UOEM01000003">
    <property type="protein sequence ID" value="VAW10051.1"/>
    <property type="molecule type" value="Genomic_DNA"/>
</dbReference>
<proteinExistence type="predicted"/>
<accession>A0A3B0SUK6</accession>
<feature type="domain" description="CobN/magnesium chelatase" evidence="1">
    <location>
        <begin position="139"/>
        <end position="325"/>
    </location>
</feature>
<gene>
    <name evidence="2" type="ORF">MNBD_ALPHA09-1509</name>
</gene>
<reference evidence="2" key="1">
    <citation type="submission" date="2018-06" db="EMBL/GenBank/DDBJ databases">
        <authorList>
            <person name="Zhirakovskaya E."/>
        </authorList>
    </citation>
    <scope>NUCLEOTIDE SEQUENCE</scope>
</reference>
<organism evidence="2">
    <name type="scientific">hydrothermal vent metagenome</name>
    <dbReference type="NCBI Taxonomy" id="652676"/>
    <lineage>
        <taxon>unclassified sequences</taxon>
        <taxon>metagenomes</taxon>
        <taxon>ecological metagenomes</taxon>
    </lineage>
</organism>
<dbReference type="EC" id="6.6.1.2" evidence="2"/>
<dbReference type="InterPro" id="IPR003672">
    <property type="entry name" value="CobN/Mg_chltase"/>
</dbReference>
<evidence type="ECO:0000313" key="2">
    <source>
        <dbReference type="EMBL" id="VAW10051.1"/>
    </source>
</evidence>
<dbReference type="PANTHER" id="PTHR44119:SF4">
    <property type="entry name" value="AEROBIC COBALTOCHELATASE SUBUNIT COBN"/>
    <property type="match status" value="1"/>
</dbReference>